<evidence type="ECO:0000313" key="2">
    <source>
        <dbReference type="Proteomes" id="UP000298693"/>
    </source>
</evidence>
<accession>A0A4D8RF59</accession>
<gene>
    <name evidence="1" type="ORF">D3869_32045</name>
</gene>
<keyword evidence="1" id="KW-0614">Plasmid</keyword>
<evidence type="ECO:0000313" key="1">
    <source>
        <dbReference type="EMBL" id="QCO19880.1"/>
    </source>
</evidence>
<reference evidence="1 2" key="1">
    <citation type="submission" date="2018-09" db="EMBL/GenBank/DDBJ databases">
        <title>Whole genome based analysis of evolution and adaptive divergence in Indian and Brazilian strains of Azospirillum brasilense.</title>
        <authorList>
            <person name="Singh C."/>
            <person name="Tripathi A.K."/>
        </authorList>
    </citation>
    <scope>NUCLEOTIDE SEQUENCE [LARGE SCALE GENOMIC DNA]</scope>
    <source>
        <strain evidence="1 2">MTCC4039</strain>
        <plasmid evidence="1 2">p5</plasmid>
    </source>
</reference>
<geneLocation type="plasmid" evidence="1">
    <name>p5</name>
</geneLocation>
<dbReference type="AlphaFoldDB" id="A0A4D8RF59"/>
<sequence>MKRSACPCPREALALPFRLLNEEAVDQAELPQPSSGIPRSRAGILRKPIVVQGKFEQEKGSPAVELQRVDGFHAGEFIRNHPTFGHQDRLAMAKRPPSPQRAFEHPTVAADIGQHRIRRRRRQEIRDIGKRVVRVEPQTETGAEVGEVVPCLTSGIVLRRQALFQGGGQTAGRGASARNSSSA</sequence>
<name>A0A4D8RF59_AZOBR</name>
<protein>
    <submittedName>
        <fullName evidence="1">Uncharacterized protein</fullName>
    </submittedName>
</protein>
<organism evidence="1 2">
    <name type="scientific">Azospirillum brasilense</name>
    <dbReference type="NCBI Taxonomy" id="192"/>
    <lineage>
        <taxon>Bacteria</taxon>
        <taxon>Pseudomonadati</taxon>
        <taxon>Pseudomonadota</taxon>
        <taxon>Alphaproteobacteria</taxon>
        <taxon>Rhodospirillales</taxon>
        <taxon>Azospirillaceae</taxon>
        <taxon>Azospirillum</taxon>
    </lineage>
</organism>
<dbReference type="EMBL" id="CP032350">
    <property type="protein sequence ID" value="QCO19880.1"/>
    <property type="molecule type" value="Genomic_DNA"/>
</dbReference>
<dbReference type="RefSeq" id="WP_137143670.1">
    <property type="nucleotide sequence ID" value="NZ_CP032350.1"/>
</dbReference>
<proteinExistence type="predicted"/>
<dbReference type="Proteomes" id="UP000298693">
    <property type="component" value="Plasmid p5"/>
</dbReference>